<dbReference type="Proteomes" id="UP001222325">
    <property type="component" value="Unassembled WGS sequence"/>
</dbReference>
<sequence>MSSPILTLPNELFEPIFRALNRHDLWALARVCSRLRSLALLPFLARHKVSTREILAGVLSVSAETTFLIPLAANIHPIHRLEITRGRFAMASPGILPAALAAVAPIPDIAQQISYGQFTNRAGIAATLAAACSASPTFVFVGAGTVRVSTHRTFRPICWERMPLPALHTASEPTLRHLLADLPLLVPLALASLLLVVLNTGVLAVWLYRHLLRPRWALEDRLAADLGDTLCAPWMRVQCPPTLASAERLAVVTFGSEPCARFTLPCSLGALTPCQRAALLATLQLPDATMELAVARGAGLALRDVLACARRHPNITSLVLEAGSVSEANADTLAVAQSIMALTAPYAPDPYVLPAMPNVKCLAIAARTCVSLPGLAHDLRGVVSKFKGTLVGLPSLLFGIRALPFSIPLLPPPALDPTLLARFLWLGADAGECVSSQQ</sequence>
<protein>
    <recommendedName>
        <fullName evidence="2">F-box domain-containing protein</fullName>
    </recommendedName>
</protein>
<dbReference type="SUPFAM" id="SSF81383">
    <property type="entry name" value="F-box domain"/>
    <property type="match status" value="1"/>
</dbReference>
<keyword evidence="1" id="KW-0812">Transmembrane</keyword>
<evidence type="ECO:0000256" key="1">
    <source>
        <dbReference type="SAM" id="Phobius"/>
    </source>
</evidence>
<gene>
    <name evidence="3" type="ORF">B0H15DRAFT_295827</name>
</gene>
<feature type="transmembrane region" description="Helical" evidence="1">
    <location>
        <begin position="88"/>
        <end position="110"/>
    </location>
</feature>
<feature type="transmembrane region" description="Helical" evidence="1">
    <location>
        <begin position="184"/>
        <end position="208"/>
    </location>
</feature>
<keyword evidence="1" id="KW-0472">Membrane</keyword>
<keyword evidence="1" id="KW-1133">Transmembrane helix</keyword>
<evidence type="ECO:0000313" key="3">
    <source>
        <dbReference type="EMBL" id="KAJ7088034.1"/>
    </source>
</evidence>
<organism evidence="3 4">
    <name type="scientific">Mycena belliarum</name>
    <dbReference type="NCBI Taxonomy" id="1033014"/>
    <lineage>
        <taxon>Eukaryota</taxon>
        <taxon>Fungi</taxon>
        <taxon>Dikarya</taxon>
        <taxon>Basidiomycota</taxon>
        <taxon>Agaricomycotina</taxon>
        <taxon>Agaricomycetes</taxon>
        <taxon>Agaricomycetidae</taxon>
        <taxon>Agaricales</taxon>
        <taxon>Marasmiineae</taxon>
        <taxon>Mycenaceae</taxon>
        <taxon>Mycena</taxon>
    </lineage>
</organism>
<feature type="transmembrane region" description="Helical" evidence="1">
    <location>
        <begin position="54"/>
        <end position="76"/>
    </location>
</feature>
<feature type="transmembrane region" description="Helical" evidence="1">
    <location>
        <begin position="122"/>
        <end position="146"/>
    </location>
</feature>
<evidence type="ECO:0000313" key="4">
    <source>
        <dbReference type="Proteomes" id="UP001222325"/>
    </source>
</evidence>
<feature type="domain" description="F-box" evidence="2">
    <location>
        <begin position="2"/>
        <end position="38"/>
    </location>
</feature>
<dbReference type="PROSITE" id="PS50181">
    <property type="entry name" value="FBOX"/>
    <property type="match status" value="1"/>
</dbReference>
<accession>A0AAD6U3P0</accession>
<keyword evidence="4" id="KW-1185">Reference proteome</keyword>
<dbReference type="Gene3D" id="1.20.1280.50">
    <property type="match status" value="1"/>
</dbReference>
<dbReference type="EMBL" id="JARJCN010000027">
    <property type="protein sequence ID" value="KAJ7088034.1"/>
    <property type="molecule type" value="Genomic_DNA"/>
</dbReference>
<comment type="caution">
    <text evidence="3">The sequence shown here is derived from an EMBL/GenBank/DDBJ whole genome shotgun (WGS) entry which is preliminary data.</text>
</comment>
<dbReference type="InterPro" id="IPR036047">
    <property type="entry name" value="F-box-like_dom_sf"/>
</dbReference>
<dbReference type="AlphaFoldDB" id="A0AAD6U3P0"/>
<name>A0AAD6U3P0_9AGAR</name>
<reference evidence="3" key="1">
    <citation type="submission" date="2023-03" db="EMBL/GenBank/DDBJ databases">
        <title>Massive genome expansion in bonnet fungi (Mycena s.s.) driven by repeated elements and novel gene families across ecological guilds.</title>
        <authorList>
            <consortium name="Lawrence Berkeley National Laboratory"/>
            <person name="Harder C.B."/>
            <person name="Miyauchi S."/>
            <person name="Viragh M."/>
            <person name="Kuo A."/>
            <person name="Thoen E."/>
            <person name="Andreopoulos B."/>
            <person name="Lu D."/>
            <person name="Skrede I."/>
            <person name="Drula E."/>
            <person name="Henrissat B."/>
            <person name="Morin E."/>
            <person name="Kohler A."/>
            <person name="Barry K."/>
            <person name="LaButti K."/>
            <person name="Morin E."/>
            <person name="Salamov A."/>
            <person name="Lipzen A."/>
            <person name="Mereny Z."/>
            <person name="Hegedus B."/>
            <person name="Baldrian P."/>
            <person name="Stursova M."/>
            <person name="Weitz H."/>
            <person name="Taylor A."/>
            <person name="Grigoriev I.V."/>
            <person name="Nagy L.G."/>
            <person name="Martin F."/>
            <person name="Kauserud H."/>
        </authorList>
    </citation>
    <scope>NUCLEOTIDE SEQUENCE</scope>
    <source>
        <strain evidence="3">CBHHK173m</strain>
    </source>
</reference>
<evidence type="ECO:0000259" key="2">
    <source>
        <dbReference type="PROSITE" id="PS50181"/>
    </source>
</evidence>
<dbReference type="InterPro" id="IPR001810">
    <property type="entry name" value="F-box_dom"/>
</dbReference>
<proteinExistence type="predicted"/>
<dbReference type="Pfam" id="PF12937">
    <property type="entry name" value="F-box-like"/>
    <property type="match status" value="1"/>
</dbReference>